<dbReference type="EMBL" id="JAGIOE010000001">
    <property type="protein sequence ID" value="MBP2373542.1"/>
    <property type="molecule type" value="Genomic_DNA"/>
</dbReference>
<protein>
    <recommendedName>
        <fullName evidence="4">SdpI family protein</fullName>
    </recommendedName>
</protein>
<name>A0ABS4WBF6_9MICC</name>
<keyword evidence="1" id="KW-0812">Transmembrane</keyword>
<feature type="transmembrane region" description="Helical" evidence="1">
    <location>
        <begin position="6"/>
        <end position="26"/>
    </location>
</feature>
<organism evidence="2 3">
    <name type="scientific">Paeniglutamicibacter psychrophenolicus</name>
    <dbReference type="NCBI Taxonomy" id="257454"/>
    <lineage>
        <taxon>Bacteria</taxon>
        <taxon>Bacillati</taxon>
        <taxon>Actinomycetota</taxon>
        <taxon>Actinomycetes</taxon>
        <taxon>Micrococcales</taxon>
        <taxon>Micrococcaceae</taxon>
        <taxon>Paeniglutamicibacter</taxon>
    </lineage>
</organism>
<reference evidence="2 3" key="1">
    <citation type="submission" date="2021-03" db="EMBL/GenBank/DDBJ databases">
        <title>Sequencing the genomes of 1000 actinobacteria strains.</title>
        <authorList>
            <person name="Klenk H.-P."/>
        </authorList>
    </citation>
    <scope>NUCLEOTIDE SEQUENCE [LARGE SCALE GENOMIC DNA]</scope>
    <source>
        <strain evidence="2 3">DSM 15454</strain>
    </source>
</reference>
<keyword evidence="1" id="KW-0472">Membrane</keyword>
<evidence type="ECO:0008006" key="4">
    <source>
        <dbReference type="Google" id="ProtNLM"/>
    </source>
</evidence>
<evidence type="ECO:0000313" key="2">
    <source>
        <dbReference type="EMBL" id="MBP2373542.1"/>
    </source>
</evidence>
<evidence type="ECO:0000313" key="3">
    <source>
        <dbReference type="Proteomes" id="UP000766570"/>
    </source>
</evidence>
<sequence>MDGETLTDLIMTVFMVLLMAGLAWTMKAAATGQIKRNSWVGIRTPALMHCDECWLLGHHAAAQKGTIGCLLAAVVMAAGGVAALLVPGADYLQPVSLMIGVLVMVGGLLLGLRDANTMLAKMHGGDRATRP</sequence>
<dbReference type="RefSeq" id="WP_209906715.1">
    <property type="nucleotide sequence ID" value="NZ_BAAAMI010000005.1"/>
</dbReference>
<keyword evidence="1" id="KW-1133">Transmembrane helix</keyword>
<comment type="caution">
    <text evidence="2">The sequence shown here is derived from an EMBL/GenBank/DDBJ whole genome shotgun (WGS) entry which is preliminary data.</text>
</comment>
<feature type="transmembrane region" description="Helical" evidence="1">
    <location>
        <begin position="65"/>
        <end position="85"/>
    </location>
</feature>
<feature type="transmembrane region" description="Helical" evidence="1">
    <location>
        <begin position="91"/>
        <end position="112"/>
    </location>
</feature>
<dbReference type="Proteomes" id="UP000766570">
    <property type="component" value="Unassembled WGS sequence"/>
</dbReference>
<dbReference type="InterPro" id="IPR025962">
    <property type="entry name" value="SdpI/YhfL"/>
</dbReference>
<gene>
    <name evidence="2" type="ORF">JOF46_001454</name>
</gene>
<evidence type="ECO:0000256" key="1">
    <source>
        <dbReference type="SAM" id="Phobius"/>
    </source>
</evidence>
<proteinExistence type="predicted"/>
<accession>A0ABS4WBF6</accession>
<dbReference type="Pfam" id="PF13630">
    <property type="entry name" value="SdpI"/>
    <property type="match status" value="1"/>
</dbReference>
<keyword evidence="3" id="KW-1185">Reference proteome</keyword>